<reference evidence="2" key="2">
    <citation type="journal article" date="2023" name="Science">
        <title>Genomic signatures of disease resistance in endangered staghorn corals.</title>
        <authorList>
            <person name="Vollmer S.V."/>
            <person name="Selwyn J.D."/>
            <person name="Despard B.A."/>
            <person name="Roesel C.L."/>
        </authorList>
    </citation>
    <scope>NUCLEOTIDE SEQUENCE</scope>
    <source>
        <strain evidence="2">K2</strain>
    </source>
</reference>
<accession>A0AAD9Q5K6</accession>
<evidence type="ECO:0000313" key="2">
    <source>
        <dbReference type="EMBL" id="KAK2555119.1"/>
    </source>
</evidence>
<dbReference type="Proteomes" id="UP001249851">
    <property type="component" value="Unassembled WGS sequence"/>
</dbReference>
<dbReference type="AlphaFoldDB" id="A0AAD9Q5K6"/>
<gene>
    <name evidence="2" type="ORF">P5673_023086</name>
</gene>
<feature type="compositionally biased region" description="Basic and acidic residues" evidence="1">
    <location>
        <begin position="215"/>
        <end position="232"/>
    </location>
</feature>
<feature type="region of interest" description="Disordered" evidence="1">
    <location>
        <begin position="204"/>
        <end position="232"/>
    </location>
</feature>
<organism evidence="2 3">
    <name type="scientific">Acropora cervicornis</name>
    <name type="common">Staghorn coral</name>
    <dbReference type="NCBI Taxonomy" id="6130"/>
    <lineage>
        <taxon>Eukaryota</taxon>
        <taxon>Metazoa</taxon>
        <taxon>Cnidaria</taxon>
        <taxon>Anthozoa</taxon>
        <taxon>Hexacorallia</taxon>
        <taxon>Scleractinia</taxon>
        <taxon>Astrocoeniina</taxon>
        <taxon>Acroporidae</taxon>
        <taxon>Acropora</taxon>
    </lineage>
</organism>
<proteinExistence type="predicted"/>
<name>A0AAD9Q5K6_ACRCE</name>
<evidence type="ECO:0000256" key="1">
    <source>
        <dbReference type="SAM" id="MobiDB-lite"/>
    </source>
</evidence>
<keyword evidence="3" id="KW-1185">Reference proteome</keyword>
<protein>
    <submittedName>
        <fullName evidence="2">Uncharacterized protein</fullName>
    </submittedName>
</protein>
<sequence length="232" mass="26208">MEESDNLGKSTHSTLATVEWEYFCHSLWLRLCCHLSLLWFFEDKCADGTRNNLVPRTKSKGRGPGKEAVLEIIYGQTIRKSFCLDDEIPSILSDSVEVEKPDPVTIQEVRFKLGKHKSVENRKVLRELSADLGAKTMEEEIVIARTVISPSMETRMRESESLRTRAKIRSATSQSGRKASFQEDVKQARCEFAASHVRYAKLVTLTADDDSPDSSADKNTKDSSKPEKSDEF</sequence>
<comment type="caution">
    <text evidence="2">The sequence shown here is derived from an EMBL/GenBank/DDBJ whole genome shotgun (WGS) entry which is preliminary data.</text>
</comment>
<feature type="compositionally biased region" description="Basic and acidic residues" evidence="1">
    <location>
        <begin position="154"/>
        <end position="163"/>
    </location>
</feature>
<evidence type="ECO:0000313" key="3">
    <source>
        <dbReference type="Proteomes" id="UP001249851"/>
    </source>
</evidence>
<feature type="region of interest" description="Disordered" evidence="1">
    <location>
        <begin position="154"/>
        <end position="182"/>
    </location>
</feature>
<reference evidence="2" key="1">
    <citation type="journal article" date="2023" name="G3 (Bethesda)">
        <title>Whole genome assembly and annotation of the endangered Caribbean coral Acropora cervicornis.</title>
        <authorList>
            <person name="Selwyn J.D."/>
            <person name="Vollmer S.V."/>
        </authorList>
    </citation>
    <scope>NUCLEOTIDE SEQUENCE</scope>
    <source>
        <strain evidence="2">K2</strain>
    </source>
</reference>
<dbReference type="EMBL" id="JARQWQ010000064">
    <property type="protein sequence ID" value="KAK2555119.1"/>
    <property type="molecule type" value="Genomic_DNA"/>
</dbReference>